<accession>A0A654EGF4</accession>
<gene>
    <name evidence="2" type="ORF">AN1_LOCUS3910</name>
</gene>
<keyword evidence="1" id="KW-0847">Vitamin C</keyword>
<organism evidence="2 3">
    <name type="scientific">Arabidopsis thaliana</name>
    <name type="common">Mouse-ear cress</name>
    <dbReference type="NCBI Taxonomy" id="3702"/>
    <lineage>
        <taxon>Eukaryota</taxon>
        <taxon>Viridiplantae</taxon>
        <taxon>Streptophyta</taxon>
        <taxon>Embryophyta</taxon>
        <taxon>Tracheophyta</taxon>
        <taxon>Spermatophyta</taxon>
        <taxon>Magnoliopsida</taxon>
        <taxon>eudicotyledons</taxon>
        <taxon>Gunneridae</taxon>
        <taxon>Pentapetalae</taxon>
        <taxon>rosids</taxon>
        <taxon>malvids</taxon>
        <taxon>Brassicales</taxon>
        <taxon>Brassicaceae</taxon>
        <taxon>Camelineae</taxon>
        <taxon>Arabidopsis</taxon>
    </lineage>
</organism>
<proteinExistence type="predicted"/>
<evidence type="ECO:0000256" key="1">
    <source>
        <dbReference type="ARBA" id="ARBA00022896"/>
    </source>
</evidence>
<reference evidence="2 3" key="1">
    <citation type="submission" date="2019-11" db="EMBL/GenBank/DDBJ databases">
        <authorList>
            <person name="Jiao W.-B."/>
            <person name="Schneeberger K."/>
        </authorList>
    </citation>
    <scope>NUCLEOTIDE SEQUENCE [LARGE SCALE GENOMIC DNA]</scope>
    <source>
        <strain evidence="3">cv. An-1</strain>
    </source>
</reference>
<protein>
    <submittedName>
        <fullName evidence="2">Uncharacterized protein</fullName>
    </submittedName>
</protein>
<dbReference type="PANTHER" id="PTHR24014">
    <property type="entry name" value="2-OXOGLUTARATE AND IRON-DEPENDENT OXYGENASE DOMAIN-CONTAINING PROTEIN 2"/>
    <property type="match status" value="1"/>
</dbReference>
<dbReference type="EMBL" id="CACRSJ010000104">
    <property type="protein sequence ID" value="VYS48429.1"/>
    <property type="molecule type" value="Genomic_DNA"/>
</dbReference>
<dbReference type="GO" id="GO:0031418">
    <property type="term" value="F:L-ascorbic acid binding"/>
    <property type="evidence" value="ECO:0007669"/>
    <property type="project" value="UniProtKB-KW"/>
</dbReference>
<evidence type="ECO:0000313" key="3">
    <source>
        <dbReference type="Proteomes" id="UP000426265"/>
    </source>
</evidence>
<sequence>MPRPRFCVIMISKVEKLGEWVNVTKIQIMRPNSMSKYCYVLDEFGLDSNMLNKLMEGFSPQVSGSTCARFVVDCGEDRDHEYGDSPTLDFRKGKKSQALAARRKESFDDSHIPDQAVLRHSARATTCSHWVNVNLLSTG</sequence>
<dbReference type="ExpressionAtlas" id="A0A654EGF4">
    <property type="expression patterns" value="differential"/>
</dbReference>
<dbReference type="Pfam" id="PF25238">
    <property type="entry name" value="OGFOD2-like"/>
    <property type="match status" value="1"/>
</dbReference>
<dbReference type="AlphaFoldDB" id="A0A654EGF4"/>
<dbReference type="Proteomes" id="UP000426265">
    <property type="component" value="Unassembled WGS sequence"/>
</dbReference>
<evidence type="ECO:0000313" key="2">
    <source>
        <dbReference type="EMBL" id="VYS48429.1"/>
    </source>
</evidence>
<name>A0A654EGF4_ARATH</name>
<dbReference type="PANTHER" id="PTHR24014:SF4">
    <property type="entry name" value="2-OXOGLUTARATE AND IRON-DEPENDENT OXYGENASE DOMAIN-CONTAINING PROTEIN 2"/>
    <property type="match status" value="1"/>
</dbReference>